<evidence type="ECO:0000313" key="2">
    <source>
        <dbReference type="Proteomes" id="UP000229782"/>
    </source>
</evidence>
<evidence type="ECO:0000313" key="1">
    <source>
        <dbReference type="EMBL" id="PIR03052.1"/>
    </source>
</evidence>
<dbReference type="Proteomes" id="UP000229782">
    <property type="component" value="Unassembled WGS sequence"/>
</dbReference>
<protein>
    <recommendedName>
        <fullName evidence="3">Cadherin domain-containing protein</fullName>
    </recommendedName>
</protein>
<name>A0A2H0N2C4_9BACT</name>
<organism evidence="1 2">
    <name type="scientific">Candidatus Magasanikbacteria bacterium CG11_big_fil_rev_8_21_14_0_20_43_7</name>
    <dbReference type="NCBI Taxonomy" id="1974654"/>
    <lineage>
        <taxon>Bacteria</taxon>
        <taxon>Candidatus Magasanikiibacteriota</taxon>
    </lineage>
</organism>
<sequence length="629" mass="71077">MTIGVFGFIMGTDASTTAENGSVQFVYSNGSPVELSTDGQKVDIVGVRLTKQPDPATDVFITIADNNNAGESLSFYPASFYFDSENWDDVQIMRVGALPKTPAKLYTVTFDASTEDSAYKGKTFSLPVRVSDIDVDSKWSEGEAIALEIDEYQRDQTIPIEAYMTDTMYRIRLTERPSKDMFMRIGSFVSDGLDVRVDEKQTRVVTFTPDNWDVWRTISVRILGARKNYPTGNSVHTLNHMLLSDLNSLDYHDVYQLNFEAIPEKNTDPDLLLEIVKANPRNPAPIGYEHLQILLLGDELSGIVSLRLEKKPDKDVITYLTPQDDLRFLGNPSPLEVTPRVLTFSPQNWNTPQTVTVKLVDTSRLHDEAFFKRKSGQLDGAYYTILTHLLEGSVHNEIENNISVRVVKNPNTDVPVLEDTEPAIHTDVDSCPMEKGRPHAVKGTGGVWFITENCTKVPFRSSRIYYTYFDSMEEIIWITTEQFVRIAHDELGFIPAGPKYDPQGGALVKIPADPKVYLILAGKKYWITNPEIFTKLGYQWTWIEDVDKRLLDKYQTVGEITDTSHHPVGSLVKYENSPKVYQIRQNENGILAKHHISTETVFKALGYRFDRVVTISEAETYPTGNPIQQ</sequence>
<reference evidence="1 2" key="1">
    <citation type="submission" date="2017-09" db="EMBL/GenBank/DDBJ databases">
        <title>Depth-based differentiation of microbial function through sediment-hosted aquifers and enrichment of novel symbionts in the deep terrestrial subsurface.</title>
        <authorList>
            <person name="Probst A.J."/>
            <person name="Ladd B."/>
            <person name="Jarett J.K."/>
            <person name="Geller-Mcgrath D.E."/>
            <person name="Sieber C.M."/>
            <person name="Emerson J.B."/>
            <person name="Anantharaman K."/>
            <person name="Thomas B.C."/>
            <person name="Malmstrom R."/>
            <person name="Stieglmeier M."/>
            <person name="Klingl A."/>
            <person name="Woyke T."/>
            <person name="Ryan C.M."/>
            <person name="Banfield J.F."/>
        </authorList>
    </citation>
    <scope>NUCLEOTIDE SEQUENCE [LARGE SCALE GENOMIC DNA]</scope>
    <source>
        <strain evidence="1">CG11_big_fil_rev_8_21_14_0_20_43_7</strain>
    </source>
</reference>
<evidence type="ECO:0008006" key="3">
    <source>
        <dbReference type="Google" id="ProtNLM"/>
    </source>
</evidence>
<accession>A0A2H0N2C4</accession>
<dbReference type="AlphaFoldDB" id="A0A2H0N2C4"/>
<dbReference type="EMBL" id="PCWM01000056">
    <property type="protein sequence ID" value="PIR03052.1"/>
    <property type="molecule type" value="Genomic_DNA"/>
</dbReference>
<gene>
    <name evidence="1" type="ORF">COV60_02435</name>
</gene>
<proteinExistence type="predicted"/>
<comment type="caution">
    <text evidence="1">The sequence shown here is derived from an EMBL/GenBank/DDBJ whole genome shotgun (WGS) entry which is preliminary data.</text>
</comment>